<comment type="caution">
    <text evidence="1">The sequence shown here is derived from an EMBL/GenBank/DDBJ whole genome shotgun (WGS) entry which is preliminary data.</text>
</comment>
<keyword evidence="2" id="KW-1185">Reference proteome</keyword>
<name>A0A095UZX5_9FLAO</name>
<evidence type="ECO:0000313" key="1">
    <source>
        <dbReference type="EMBL" id="KGD68110.1"/>
    </source>
</evidence>
<organism evidence="1 2">
    <name type="scientific">Flavobacterium aquatile LMG 4008 = ATCC 11947</name>
    <dbReference type="NCBI Taxonomy" id="1453498"/>
    <lineage>
        <taxon>Bacteria</taxon>
        <taxon>Pseudomonadati</taxon>
        <taxon>Bacteroidota</taxon>
        <taxon>Flavobacteriia</taxon>
        <taxon>Flavobacteriales</taxon>
        <taxon>Flavobacteriaceae</taxon>
        <taxon>Flavobacterium</taxon>
    </lineage>
</organism>
<dbReference type="eggNOG" id="ENOG5030Z08">
    <property type="taxonomic scope" value="Bacteria"/>
</dbReference>
<evidence type="ECO:0000313" key="2">
    <source>
        <dbReference type="Proteomes" id="UP000029554"/>
    </source>
</evidence>
<proteinExistence type="predicted"/>
<accession>A0A095UZX5</accession>
<reference evidence="1 2" key="1">
    <citation type="submission" date="2014-09" db="EMBL/GenBank/DDBJ databases">
        <title>Whole Genome Shotgun of Flavobacterium aquatile LMG 4008.</title>
        <authorList>
            <person name="Gale A.N."/>
            <person name="Pipes S.E."/>
            <person name="Newman J.D."/>
        </authorList>
    </citation>
    <scope>NUCLEOTIDE SEQUENCE [LARGE SCALE GENOMIC DNA]</scope>
    <source>
        <strain evidence="1 2">LMG 4008</strain>
    </source>
</reference>
<sequence>MAKVIAPFKIVGTLDNLTFYLDQEKNNLVKTKGKSGITSKQFHENPIFTKAKNHGKEFGKCSKKSQNFRAIAFRYNKRAKDGSYAGRANKLMLEIMNEDTINEHGYRTVEEGLKSEEARTYFIGFEGNKTRTLPKVLKTKWIWNDQLNQLTINKFNPKKHIIWPETECDNIHVAIASANWNFLENKFTTEYSEEIILNKEEKPTNILLETKQPEGNDLKLVFLFIGFSIQERKKVKELPRINNTVSIIWSK</sequence>
<dbReference type="EMBL" id="JRHH01000003">
    <property type="protein sequence ID" value="KGD68110.1"/>
    <property type="molecule type" value="Genomic_DNA"/>
</dbReference>
<protein>
    <submittedName>
        <fullName evidence="1">Uncharacterized protein</fullName>
    </submittedName>
</protein>
<dbReference type="OrthoDB" id="645138at2"/>
<dbReference type="STRING" id="1453498.LG45_07380"/>
<dbReference type="Proteomes" id="UP000029554">
    <property type="component" value="Unassembled WGS sequence"/>
</dbReference>
<gene>
    <name evidence="1" type="ORF">LG45_07380</name>
</gene>
<dbReference type="AlphaFoldDB" id="A0A095UZX5"/>
<dbReference type="RefSeq" id="WP_035125714.1">
    <property type="nucleotide sequence ID" value="NZ_JRHH01000003.1"/>
</dbReference>